<accession>A0A7S5DR90</accession>
<dbReference type="EMBL" id="MK318970">
    <property type="protein sequence ID" value="QCO89394.1"/>
    <property type="molecule type" value="Genomic_DNA"/>
</dbReference>
<keyword evidence="1" id="KW-0614">Plasmid</keyword>
<dbReference type="AlphaFoldDB" id="A0A7S5DR90"/>
<evidence type="ECO:0000313" key="1">
    <source>
        <dbReference type="EMBL" id="QCO89394.1"/>
    </source>
</evidence>
<proteinExistence type="predicted"/>
<gene>
    <name evidence="1" type="ORF">pC5.7d_678</name>
</gene>
<reference evidence="1" key="1">
    <citation type="submission" date="2018-12" db="EMBL/GenBank/DDBJ databases">
        <title>Three Rhizobium rhizogenes strains isolated from the same crown gall tumor carry diverse plasmids.</title>
        <authorList>
            <person name="Pulawska J."/>
            <person name="Kuzmanovic N."/>
        </authorList>
    </citation>
    <scope>NUCLEOTIDE SEQUENCE</scope>
    <source>
        <strain evidence="1">C5.7</strain>
        <plasmid evidence="1">pC5.7d</plasmid>
    </source>
</reference>
<organism evidence="1">
    <name type="scientific">Rhizobium rhizogenes</name>
    <name type="common">Agrobacterium rhizogenes</name>
    <dbReference type="NCBI Taxonomy" id="359"/>
    <lineage>
        <taxon>Bacteria</taxon>
        <taxon>Pseudomonadati</taxon>
        <taxon>Pseudomonadota</taxon>
        <taxon>Alphaproteobacteria</taxon>
        <taxon>Hyphomicrobiales</taxon>
        <taxon>Rhizobiaceae</taxon>
        <taxon>Rhizobium/Agrobacterium group</taxon>
        <taxon>Rhizobium</taxon>
    </lineage>
</organism>
<protein>
    <submittedName>
        <fullName evidence="1">Uncharacterized protein</fullName>
    </submittedName>
</protein>
<geneLocation type="plasmid" evidence="1">
    <name>pC5.7d</name>
</geneLocation>
<sequence length="47" mass="5722">MRRRALRRFQVPKISIQPRMRWIDRIYASGRARVSAVSRPTQRNRKV</sequence>
<name>A0A7S5DR90_RHIRH</name>